<dbReference type="PANTHER" id="PTHR43498:SF1">
    <property type="entry name" value="COB--COM HETERODISULFIDE REDUCTASE IRON-SULFUR SUBUNIT A"/>
    <property type="match status" value="1"/>
</dbReference>
<proteinExistence type="predicted"/>
<keyword evidence="5" id="KW-0411">Iron-sulfur</keyword>
<feature type="signal peptide" evidence="6">
    <location>
        <begin position="1"/>
        <end position="23"/>
    </location>
</feature>
<evidence type="ECO:0000256" key="6">
    <source>
        <dbReference type="SAM" id="SignalP"/>
    </source>
</evidence>
<evidence type="ECO:0000256" key="2">
    <source>
        <dbReference type="ARBA" id="ARBA00022723"/>
    </source>
</evidence>
<dbReference type="OrthoDB" id="668499at2"/>
<dbReference type="Pfam" id="PF12831">
    <property type="entry name" value="FAD_oxidored"/>
    <property type="match status" value="1"/>
</dbReference>
<organism evidence="8 9">
    <name type="scientific">Sphingobacterium haloxyli</name>
    <dbReference type="NCBI Taxonomy" id="2100533"/>
    <lineage>
        <taxon>Bacteria</taxon>
        <taxon>Pseudomonadati</taxon>
        <taxon>Bacteroidota</taxon>
        <taxon>Sphingobacteriia</taxon>
        <taxon>Sphingobacteriales</taxon>
        <taxon>Sphingobacteriaceae</taxon>
        <taxon>Sphingobacterium</taxon>
    </lineage>
</organism>
<dbReference type="RefSeq" id="WP_105715308.1">
    <property type="nucleotide sequence ID" value="NZ_PVBQ01000002.1"/>
</dbReference>
<evidence type="ECO:0000256" key="1">
    <source>
        <dbReference type="ARBA" id="ARBA00022485"/>
    </source>
</evidence>
<keyword evidence="4" id="KW-0408">Iron</keyword>
<keyword evidence="2" id="KW-0479">Metal-binding</keyword>
<dbReference type="Pfam" id="PF25275">
    <property type="entry name" value="Golvesin_C"/>
    <property type="match status" value="1"/>
</dbReference>
<evidence type="ECO:0000259" key="7">
    <source>
        <dbReference type="Pfam" id="PF25275"/>
    </source>
</evidence>
<keyword evidence="1" id="KW-0004">4Fe-4S</keyword>
<dbReference type="PANTHER" id="PTHR43498">
    <property type="entry name" value="FERREDOXIN:COB-COM HETERODISULFIDE REDUCTASE SUBUNIT A"/>
    <property type="match status" value="1"/>
</dbReference>
<dbReference type="GO" id="GO:0016829">
    <property type="term" value="F:lyase activity"/>
    <property type="evidence" value="ECO:0007669"/>
    <property type="project" value="UniProtKB-KW"/>
</dbReference>
<evidence type="ECO:0000313" key="9">
    <source>
        <dbReference type="Proteomes" id="UP000239711"/>
    </source>
</evidence>
<dbReference type="EMBL" id="PVBQ01000002">
    <property type="protein sequence ID" value="PRD48740.1"/>
    <property type="molecule type" value="Genomic_DNA"/>
</dbReference>
<dbReference type="GO" id="GO:0051539">
    <property type="term" value="F:4 iron, 4 sulfur cluster binding"/>
    <property type="evidence" value="ECO:0007669"/>
    <property type="project" value="UniProtKB-KW"/>
</dbReference>
<comment type="caution">
    <text evidence="8">The sequence shown here is derived from an EMBL/GenBank/DDBJ whole genome shotgun (WGS) entry which is preliminary data.</text>
</comment>
<evidence type="ECO:0000313" key="8">
    <source>
        <dbReference type="EMBL" id="PRD48740.1"/>
    </source>
</evidence>
<feature type="chain" id="PRO_5015686766" evidence="6">
    <location>
        <begin position="24"/>
        <end position="668"/>
    </location>
</feature>
<dbReference type="GO" id="GO:0046872">
    <property type="term" value="F:metal ion binding"/>
    <property type="evidence" value="ECO:0007669"/>
    <property type="project" value="UniProtKB-KW"/>
</dbReference>
<feature type="domain" description="Golvesin/Xly CBD-like" evidence="7">
    <location>
        <begin position="530"/>
        <end position="663"/>
    </location>
</feature>
<accession>A0A2S9J7L5</accession>
<keyword evidence="9" id="KW-1185">Reference proteome</keyword>
<dbReference type="AlphaFoldDB" id="A0A2S9J7L5"/>
<evidence type="ECO:0000256" key="5">
    <source>
        <dbReference type="ARBA" id="ARBA00023014"/>
    </source>
</evidence>
<dbReference type="Gene3D" id="3.50.50.60">
    <property type="entry name" value="FAD/NAD(P)-binding domain"/>
    <property type="match status" value="1"/>
</dbReference>
<dbReference type="SUPFAM" id="SSF51905">
    <property type="entry name" value="FAD/NAD(P)-binding domain"/>
    <property type="match status" value="2"/>
</dbReference>
<dbReference type="InterPro" id="IPR033803">
    <property type="entry name" value="CBD-like_Golvesin-Xly"/>
</dbReference>
<name>A0A2S9J7L5_9SPHI</name>
<keyword evidence="3" id="KW-0560">Oxidoreductase</keyword>
<evidence type="ECO:0000256" key="4">
    <source>
        <dbReference type="ARBA" id="ARBA00023004"/>
    </source>
</evidence>
<keyword evidence="6" id="KW-0732">Signal</keyword>
<dbReference type="InterPro" id="IPR039650">
    <property type="entry name" value="HdrA-like"/>
</dbReference>
<dbReference type="GO" id="GO:0016491">
    <property type="term" value="F:oxidoreductase activity"/>
    <property type="evidence" value="ECO:0007669"/>
    <property type="project" value="UniProtKB-KW"/>
</dbReference>
<sequence>MVLRIQPYFICLFILFCCTLARGQDVRTADICIYGGSSAGVIAAYTASKAGKSVIVIEPGRRLGGLSSGGLGQTDIGNKYVVKGLALDFYRKMGNHYGSFEQWIFEPKVAEGIFKDYMAQCDAEVLFGHVLLDVDKEGADIRQIRLQSTDDLGRDSVTVQAKVFLDCTYEGDLLAKAGASYHVGRESNSTYSETLNGVQLLTKHQFPDGVDPYIVPGDKSSGLVWGVRDDVLEPNGTGDDKVQAYNFRIALTNVPENRIPITEPDNYDPARYELLRRQKEIDPWKALTDVFAWSLMPNGKTDINNRNGFSTDMIGANWDYPEADYERRQAIIKEHEDYTKGLLYFVGNDPSVPEFIRKEMKEWGYPKDEYVENNHWTPQLYIREARRLIGELVMTQHHCQGRDVVTDVIGYAAYTMDSHNCDRLVVNGMVKNEGNVEVGGFPPFPISYRSIVPKRDEVSNLLVPVCMSASHIAFGSIRMEPVFMVLAQSAAIAACLAVDQDKKVQEVSITDIDKELHTNPKADNRRPDILIDFQTPDAIQLNGEWNSGKRRGYGRSHKLADEKKGTATARFIADKVEGGYYDVYTYYPRYAKSAKQLTYRVYDGKEIIKKTLDKSNVEIKEHTASTWLSLGRYKINPDGETPYIELSNEGSDGIVVANAVLFVPEDDQ</sequence>
<dbReference type="Proteomes" id="UP000239711">
    <property type="component" value="Unassembled WGS sequence"/>
</dbReference>
<dbReference type="InterPro" id="IPR036188">
    <property type="entry name" value="FAD/NAD-bd_sf"/>
</dbReference>
<reference evidence="8 9" key="1">
    <citation type="submission" date="2018-02" db="EMBL/GenBank/DDBJ databases">
        <title>The draft genome of Sphingobacterium sp. 5JN-11.</title>
        <authorList>
            <person name="Liu L."/>
            <person name="Li L."/>
            <person name="Liang L."/>
            <person name="Zhang X."/>
            <person name="Wang T."/>
        </authorList>
    </citation>
    <scope>NUCLEOTIDE SEQUENCE [LARGE SCALE GENOMIC DNA]</scope>
    <source>
        <strain evidence="8 9">5JN-11</strain>
    </source>
</reference>
<gene>
    <name evidence="8" type="ORF">C5745_02015</name>
</gene>
<keyword evidence="8" id="KW-0456">Lyase</keyword>
<protein>
    <submittedName>
        <fullName evidence="8">Xanthan lyase</fullName>
    </submittedName>
</protein>
<evidence type="ECO:0000256" key="3">
    <source>
        <dbReference type="ARBA" id="ARBA00023002"/>
    </source>
</evidence>